<organism evidence="2 3">
    <name type="scientific">Thamnocephalis sphaerospora</name>
    <dbReference type="NCBI Taxonomy" id="78915"/>
    <lineage>
        <taxon>Eukaryota</taxon>
        <taxon>Fungi</taxon>
        <taxon>Fungi incertae sedis</taxon>
        <taxon>Zoopagomycota</taxon>
        <taxon>Zoopagomycotina</taxon>
        <taxon>Zoopagomycetes</taxon>
        <taxon>Zoopagales</taxon>
        <taxon>Sigmoideomycetaceae</taxon>
        <taxon>Thamnocephalis</taxon>
    </lineage>
</organism>
<evidence type="ECO:0000313" key="3">
    <source>
        <dbReference type="Proteomes" id="UP000271241"/>
    </source>
</evidence>
<accession>A0A4P9XUB9</accession>
<name>A0A4P9XUB9_9FUNG</name>
<dbReference type="AlphaFoldDB" id="A0A4P9XUB9"/>
<protein>
    <submittedName>
        <fullName evidence="2">Uncharacterized protein</fullName>
    </submittedName>
</protein>
<proteinExistence type="predicted"/>
<gene>
    <name evidence="2" type="ORF">THASP1DRAFT_28404</name>
</gene>
<dbReference type="EMBL" id="KZ992487">
    <property type="protein sequence ID" value="RKP09817.1"/>
    <property type="molecule type" value="Genomic_DNA"/>
</dbReference>
<reference evidence="3" key="1">
    <citation type="journal article" date="2018" name="Nat. Microbiol.">
        <title>Leveraging single-cell genomics to expand the fungal tree of life.</title>
        <authorList>
            <person name="Ahrendt S.R."/>
            <person name="Quandt C.A."/>
            <person name="Ciobanu D."/>
            <person name="Clum A."/>
            <person name="Salamov A."/>
            <person name="Andreopoulos B."/>
            <person name="Cheng J.F."/>
            <person name="Woyke T."/>
            <person name="Pelin A."/>
            <person name="Henrissat B."/>
            <person name="Reynolds N.K."/>
            <person name="Benny G.L."/>
            <person name="Smith M.E."/>
            <person name="James T.Y."/>
            <person name="Grigoriev I.V."/>
        </authorList>
    </citation>
    <scope>NUCLEOTIDE SEQUENCE [LARGE SCALE GENOMIC DNA]</scope>
    <source>
        <strain evidence="3">RSA 1356</strain>
    </source>
</reference>
<feature type="region of interest" description="Disordered" evidence="1">
    <location>
        <begin position="1"/>
        <end position="40"/>
    </location>
</feature>
<keyword evidence="3" id="KW-1185">Reference proteome</keyword>
<evidence type="ECO:0000313" key="2">
    <source>
        <dbReference type="EMBL" id="RKP09817.1"/>
    </source>
</evidence>
<dbReference type="Proteomes" id="UP000271241">
    <property type="component" value="Unassembled WGS sequence"/>
</dbReference>
<evidence type="ECO:0000256" key="1">
    <source>
        <dbReference type="SAM" id="MobiDB-lite"/>
    </source>
</evidence>
<sequence length="508" mass="56980">MDSKNGSVHGEVDEASTDSVRSVSVRNVNRKAHSKASSSSDVESIGTVAVSEPLSLRQRYEIDWFHAYCCRRSTEYRWRTGKYKIYKPNGVKSRSLGVKTGLPGSRLQSILLTPRETSPKSTVVASQWIRKPGELPIWVLEQINWGNMATNNVKIEGIWWSDMYLIVRIAELNADRSVSRISSLCSWHFNGLHIQPNVIIQKRQITSVSIYRSWLVAQYYLTPRTHQYQTVLCNLNKRTICQDILGNKTYCCIQRATNTCAHIICAHRAATTAKQATLICNLWEIVPSRPGVFYNKASSAVKMMSGTDVKAQRIDDKRFVLWSDFNGESPSTSSLVLLELTDNQEPIEMETKWSKNAALFDLQPIVSRNMLAATRANNVTVLQSLEDGSTVQRVHLSCWKHSGLYPLDNQWAKMTDENTESAQAVSIPKISIYAEQVSSPTAALFRDGQSVTLVDYSKSPASKRVQSKVPPDNLPMQPVKSASFVARSMKKMSLVGRAITFPLGQAKR</sequence>